<dbReference type="AlphaFoldDB" id="A0A5P8KA03"/>
<organism evidence="4 5">
    <name type="scientific">Streptomyces phaeolivaceus</name>
    <dbReference type="NCBI Taxonomy" id="2653200"/>
    <lineage>
        <taxon>Bacteria</taxon>
        <taxon>Bacillati</taxon>
        <taxon>Actinomycetota</taxon>
        <taxon>Actinomycetes</taxon>
        <taxon>Kitasatosporales</taxon>
        <taxon>Streptomycetaceae</taxon>
        <taxon>Streptomyces</taxon>
    </lineage>
</organism>
<dbReference type="Proteomes" id="UP000327294">
    <property type="component" value="Chromosome"/>
</dbReference>
<keyword evidence="2" id="KW-1133">Transmembrane helix</keyword>
<evidence type="ECO:0000256" key="2">
    <source>
        <dbReference type="SAM" id="Phobius"/>
    </source>
</evidence>
<dbReference type="Pfam" id="PF10756">
    <property type="entry name" value="bPH_6"/>
    <property type="match status" value="1"/>
</dbReference>
<feature type="region of interest" description="Disordered" evidence="1">
    <location>
        <begin position="228"/>
        <end position="248"/>
    </location>
</feature>
<evidence type="ECO:0000313" key="4">
    <source>
        <dbReference type="EMBL" id="QFQ99836.1"/>
    </source>
</evidence>
<evidence type="ECO:0000256" key="1">
    <source>
        <dbReference type="SAM" id="MobiDB-lite"/>
    </source>
</evidence>
<reference evidence="4 5" key="1">
    <citation type="submission" date="2019-10" db="EMBL/GenBank/DDBJ databases">
        <title>Streptomyces sp. strain GY16 isolated from leaves of Broussonetia papyrifera.</title>
        <authorList>
            <person name="Mo P."/>
        </authorList>
    </citation>
    <scope>NUCLEOTIDE SEQUENCE [LARGE SCALE GENOMIC DNA]</scope>
    <source>
        <strain evidence="4 5">GY16</strain>
    </source>
</reference>
<feature type="transmembrane region" description="Helical" evidence="2">
    <location>
        <begin position="170"/>
        <end position="194"/>
    </location>
</feature>
<feature type="transmembrane region" description="Helical" evidence="2">
    <location>
        <begin position="47"/>
        <end position="62"/>
    </location>
</feature>
<feature type="domain" description="Low molecular weight protein antigen 6 PH" evidence="3">
    <location>
        <begin position="66"/>
        <end position="129"/>
    </location>
</feature>
<feature type="transmembrane region" description="Helical" evidence="2">
    <location>
        <begin position="20"/>
        <end position="41"/>
    </location>
</feature>
<evidence type="ECO:0000313" key="5">
    <source>
        <dbReference type="Proteomes" id="UP000327294"/>
    </source>
</evidence>
<accession>A0A5P8KA03</accession>
<dbReference type="InterPro" id="IPR019692">
    <property type="entry name" value="CFP-6_PH"/>
</dbReference>
<keyword evidence="5" id="KW-1185">Reference proteome</keyword>
<evidence type="ECO:0000259" key="3">
    <source>
        <dbReference type="Pfam" id="PF10756"/>
    </source>
</evidence>
<sequence length="248" mass="26851">MSNGTEREYRRRRGIHPASLALLAAAALITAMSVGSMATIGPSTGDALAVTAWLTVAGRVALEQFRSRTSVTAEGVTVRGAIRTRSWAWSEIYGIRVEDIKWGSPRWSGYLYTTAGGRVRLPHVDEYQLTDPIAEIADLGATALRLGLTSLDTRPDVEDRIARGKRRRTAWLRAAVASAVLMVALLVVDFALVFTDQPTHTYPLLLGVPLACAPVLFLALDRIGERQHRRGLTPPAPPTRTATGGQAE</sequence>
<gene>
    <name evidence="4" type="ORF">F9278_30890</name>
</gene>
<dbReference type="KEGG" id="sphv:F9278_30890"/>
<protein>
    <submittedName>
        <fullName evidence="4">PH domain-containing protein</fullName>
    </submittedName>
</protein>
<feature type="transmembrane region" description="Helical" evidence="2">
    <location>
        <begin position="200"/>
        <end position="220"/>
    </location>
</feature>
<dbReference type="RefSeq" id="WP_152171221.1">
    <property type="nucleotide sequence ID" value="NZ_CP045096.1"/>
</dbReference>
<keyword evidence="2" id="KW-0472">Membrane</keyword>
<proteinExistence type="predicted"/>
<keyword evidence="2" id="KW-0812">Transmembrane</keyword>
<feature type="compositionally biased region" description="Low complexity" evidence="1">
    <location>
        <begin position="239"/>
        <end position="248"/>
    </location>
</feature>
<dbReference type="EMBL" id="CP045096">
    <property type="protein sequence ID" value="QFQ99836.1"/>
    <property type="molecule type" value="Genomic_DNA"/>
</dbReference>
<name>A0A5P8KA03_9ACTN</name>